<name>A0A1J4L3A2_9EUKA</name>
<evidence type="ECO:0000256" key="1">
    <source>
        <dbReference type="SAM" id="Coils"/>
    </source>
</evidence>
<evidence type="ECO:0000313" key="4">
    <source>
        <dbReference type="Proteomes" id="UP000179807"/>
    </source>
</evidence>
<protein>
    <submittedName>
        <fullName evidence="3">Uncharacterized protein</fullName>
    </submittedName>
</protein>
<gene>
    <name evidence="3" type="ORF">TRFO_02716</name>
</gene>
<dbReference type="OrthoDB" id="10558111at2759"/>
<feature type="region of interest" description="Disordered" evidence="2">
    <location>
        <begin position="323"/>
        <end position="372"/>
    </location>
</feature>
<dbReference type="VEuPathDB" id="TrichDB:TRFO_02716"/>
<dbReference type="GeneID" id="94825566"/>
<sequence length="372" mass="42437">MSLAKFRRCEATVYIFILNSEQIISEISTLSYKQSPTKIMSSKRPVVHIYPRGTYKAPAFYFRGAEPLTEPEYLVKQLSVSREVHKNSRRELEKAKAEFSQLSQSLSQKDGYTVALASALGEESYSTEENARLRHELADLTTRIEAVERSIKYYKEQQGTALVAGLVREKAYYHAEIENLRLEIFEGIDNIRNGKAKLGNIVSSEKYAHILHTIAEHSAVQHLYHKLRSDMNHLFKTFNDKTPPKNSKHARKPENTEIRNLYEQKQNAAIELNEVRNEKYYTENLAKYTSLAMIDQIEAMNQVLVSLGGEELDVNELRAEFLNSNDSGKNSPSSTRKNHSSSPDSPKNKVRTRTKGGLPTSRRSKTSYGMRP</sequence>
<comment type="caution">
    <text evidence="3">The sequence shown here is derived from an EMBL/GenBank/DDBJ whole genome shotgun (WGS) entry which is preliminary data.</text>
</comment>
<reference evidence="3" key="1">
    <citation type="submission" date="2016-10" db="EMBL/GenBank/DDBJ databases">
        <authorList>
            <person name="Benchimol M."/>
            <person name="Almeida L.G."/>
            <person name="Vasconcelos A.T."/>
            <person name="Perreira-Neves A."/>
            <person name="Rosa I.A."/>
            <person name="Tasca T."/>
            <person name="Bogo M.R."/>
            <person name="de Souza W."/>
        </authorList>
    </citation>
    <scope>NUCLEOTIDE SEQUENCE [LARGE SCALE GENOMIC DNA]</scope>
    <source>
        <strain evidence="3">K</strain>
    </source>
</reference>
<dbReference type="AlphaFoldDB" id="A0A1J4L3A2"/>
<keyword evidence="1" id="KW-0175">Coiled coil</keyword>
<organism evidence="3 4">
    <name type="scientific">Tritrichomonas foetus</name>
    <dbReference type="NCBI Taxonomy" id="1144522"/>
    <lineage>
        <taxon>Eukaryota</taxon>
        <taxon>Metamonada</taxon>
        <taxon>Parabasalia</taxon>
        <taxon>Tritrichomonadida</taxon>
        <taxon>Tritrichomonadidae</taxon>
        <taxon>Tritrichomonas</taxon>
    </lineage>
</organism>
<proteinExistence type="predicted"/>
<dbReference type="RefSeq" id="XP_068369588.1">
    <property type="nucleotide sequence ID" value="XM_068490862.1"/>
</dbReference>
<evidence type="ECO:0000313" key="3">
    <source>
        <dbReference type="EMBL" id="OHT16452.1"/>
    </source>
</evidence>
<accession>A0A1J4L3A2</accession>
<dbReference type="Proteomes" id="UP000179807">
    <property type="component" value="Unassembled WGS sequence"/>
</dbReference>
<evidence type="ECO:0000256" key="2">
    <source>
        <dbReference type="SAM" id="MobiDB-lite"/>
    </source>
</evidence>
<feature type="compositionally biased region" description="Polar residues" evidence="2">
    <location>
        <begin position="323"/>
        <end position="345"/>
    </location>
</feature>
<keyword evidence="4" id="KW-1185">Reference proteome</keyword>
<dbReference type="EMBL" id="MLAK01000111">
    <property type="protein sequence ID" value="OHT16452.1"/>
    <property type="molecule type" value="Genomic_DNA"/>
</dbReference>
<feature type="coiled-coil region" evidence="1">
    <location>
        <begin position="78"/>
        <end position="157"/>
    </location>
</feature>